<evidence type="ECO:0000259" key="2">
    <source>
        <dbReference type="Pfam" id="PF14257"/>
    </source>
</evidence>
<keyword evidence="1" id="KW-0812">Transmembrane</keyword>
<protein>
    <recommendedName>
        <fullName evidence="2">DUF4349 domain-containing protein</fullName>
    </recommendedName>
</protein>
<reference evidence="3 4" key="1">
    <citation type="submission" date="2016-10" db="EMBL/GenBank/DDBJ databases">
        <authorList>
            <person name="de Groot N.N."/>
        </authorList>
    </citation>
    <scope>NUCLEOTIDE SEQUENCE [LARGE SCALE GENOMIC DNA]</scope>
    <source>
        <strain>GEY</strain>
        <strain evidence="4">DSM 9560</strain>
    </source>
</reference>
<accession>A0A1I2J7B8</accession>
<dbReference type="Proteomes" id="UP000199513">
    <property type="component" value="Unassembled WGS sequence"/>
</dbReference>
<name>A0A1I2J7B8_9BACT</name>
<evidence type="ECO:0000313" key="4">
    <source>
        <dbReference type="Proteomes" id="UP000199513"/>
    </source>
</evidence>
<proteinExistence type="predicted"/>
<gene>
    <name evidence="3" type="ORF">SAMN04488541_104231</name>
</gene>
<keyword evidence="4" id="KW-1185">Reference proteome</keyword>
<evidence type="ECO:0000256" key="1">
    <source>
        <dbReference type="SAM" id="Phobius"/>
    </source>
</evidence>
<feature type="transmembrane region" description="Helical" evidence="1">
    <location>
        <begin position="256"/>
        <end position="281"/>
    </location>
</feature>
<feature type="domain" description="DUF4349" evidence="2">
    <location>
        <begin position="74"/>
        <end position="281"/>
    </location>
</feature>
<dbReference type="Pfam" id="PF14257">
    <property type="entry name" value="DUF4349"/>
    <property type="match status" value="1"/>
</dbReference>
<organism evidence="3 4">
    <name type="scientific">Thermoflexibacter ruber</name>
    <dbReference type="NCBI Taxonomy" id="1003"/>
    <lineage>
        <taxon>Bacteria</taxon>
        <taxon>Pseudomonadati</taxon>
        <taxon>Bacteroidota</taxon>
        <taxon>Cytophagia</taxon>
        <taxon>Cytophagales</taxon>
        <taxon>Thermoflexibacteraceae</taxon>
        <taxon>Thermoflexibacter</taxon>
    </lineage>
</organism>
<keyword evidence="1" id="KW-0472">Membrane</keyword>
<sequence length="293" mass="33791">MRCIILITLLLLWSCGNRSEKGAGVGDSELGLERNEAPEQDIPTTKLLSPQEEDFKQVKQTQDTDKDTVEIGKQIIRIAQLNFQVQDFKEATEKIQQVAKANQAYISSANERNNGYTLDGEMVVRVPSKNFDKAIKEILEIAIYVNFKNESAEDVTEEFVDVITRLKTKREVEKRYLEILSRAKTISEILEVEEKLRVIREEIESREGRLKYLKNQVQFSTIHLNYYQTNEKYQKPPKASFLNKVGESLVEGWEGLLGFLIGLVSVWPLLIAVAGVAWWWIRRRKKKKNQTPT</sequence>
<dbReference type="EMBL" id="FONY01000042">
    <property type="protein sequence ID" value="SFF49753.1"/>
    <property type="molecule type" value="Genomic_DNA"/>
</dbReference>
<dbReference type="AlphaFoldDB" id="A0A1I2J7B8"/>
<keyword evidence="1" id="KW-1133">Transmembrane helix</keyword>
<dbReference type="STRING" id="1003.SAMN04488541_104231"/>
<evidence type="ECO:0000313" key="3">
    <source>
        <dbReference type="EMBL" id="SFF49753.1"/>
    </source>
</evidence>
<dbReference type="InterPro" id="IPR025645">
    <property type="entry name" value="DUF4349"/>
</dbReference>